<dbReference type="OrthoDB" id="9632909at2759"/>
<keyword evidence="3" id="KW-0732">Signal</keyword>
<keyword evidence="4" id="KW-1185">Reference proteome</keyword>
<dbReference type="CTD" id="51705"/>
<feature type="transmembrane region" description="Helical" evidence="2">
    <location>
        <begin position="151"/>
        <end position="173"/>
    </location>
</feature>
<dbReference type="PANTHER" id="PTHR15869:SF0">
    <property type="entry name" value="ENDOMUCIN"/>
    <property type="match status" value="1"/>
</dbReference>
<feature type="region of interest" description="Disordered" evidence="1">
    <location>
        <begin position="34"/>
        <end position="144"/>
    </location>
</feature>
<evidence type="ECO:0000256" key="3">
    <source>
        <dbReference type="SAM" id="SignalP"/>
    </source>
</evidence>
<feature type="compositionally biased region" description="Low complexity" evidence="1">
    <location>
        <begin position="64"/>
        <end position="80"/>
    </location>
</feature>
<dbReference type="PROSITE" id="PS51257">
    <property type="entry name" value="PROKAR_LIPOPROTEIN"/>
    <property type="match status" value="1"/>
</dbReference>
<dbReference type="GeneID" id="110085346"/>
<feature type="chain" id="PRO_5045863184" evidence="3">
    <location>
        <begin position="30"/>
        <end position="245"/>
    </location>
</feature>
<dbReference type="RefSeq" id="XP_020661093.2">
    <property type="nucleotide sequence ID" value="XM_020805434.2"/>
</dbReference>
<dbReference type="Pfam" id="PF07010">
    <property type="entry name" value="Endomucin"/>
    <property type="match status" value="1"/>
</dbReference>
<reference evidence="5" key="1">
    <citation type="submission" date="2025-08" db="UniProtKB">
        <authorList>
            <consortium name="RefSeq"/>
        </authorList>
    </citation>
    <scope>IDENTIFICATION</scope>
</reference>
<evidence type="ECO:0000313" key="5">
    <source>
        <dbReference type="RefSeq" id="XP_020661093.2"/>
    </source>
</evidence>
<sequence>MSAGLRKIMIMKLFGPALISLALFSSCCADEHLPTSRPNNSSTTTEPPKHLTLSATVDTRTNATTPSSNLTSLSTSNSTTGEKITTSPVQCSVTSTPNSTLTAAPGKKNETTATPGFLNSTTKPLQEESSKSEPISTNTAEGKDDSSYRGIILPVIIALIVISLVVFLLMAMYKICLKTTPERQDNGTEQAPLDKENVKLISVKTTSPEAGMSNFLTLSSYDLPLDMSLPLEAFKPMRAVFSRED</sequence>
<feature type="compositionally biased region" description="Polar residues" evidence="1">
    <location>
        <begin position="111"/>
        <end position="124"/>
    </location>
</feature>
<gene>
    <name evidence="5" type="primary">EMCN</name>
</gene>
<feature type="compositionally biased region" description="Polar residues" evidence="1">
    <location>
        <begin position="81"/>
        <end position="102"/>
    </location>
</feature>
<keyword evidence="2" id="KW-1133">Transmembrane helix</keyword>
<dbReference type="KEGG" id="pvt:110085346"/>
<keyword evidence="2" id="KW-0812">Transmembrane</keyword>
<organism evidence="4 5">
    <name type="scientific">Pogona vitticeps</name>
    <name type="common">central bearded dragon</name>
    <dbReference type="NCBI Taxonomy" id="103695"/>
    <lineage>
        <taxon>Eukaryota</taxon>
        <taxon>Metazoa</taxon>
        <taxon>Chordata</taxon>
        <taxon>Craniata</taxon>
        <taxon>Vertebrata</taxon>
        <taxon>Euteleostomi</taxon>
        <taxon>Lepidosauria</taxon>
        <taxon>Squamata</taxon>
        <taxon>Bifurcata</taxon>
        <taxon>Unidentata</taxon>
        <taxon>Episquamata</taxon>
        <taxon>Toxicofera</taxon>
        <taxon>Iguania</taxon>
        <taxon>Acrodonta</taxon>
        <taxon>Agamidae</taxon>
        <taxon>Amphibolurinae</taxon>
        <taxon>Pogona</taxon>
    </lineage>
</organism>
<feature type="compositionally biased region" description="Low complexity" evidence="1">
    <location>
        <begin position="35"/>
        <end position="46"/>
    </location>
</feature>
<dbReference type="InParanoid" id="A0A6J0UM21"/>
<dbReference type="InterPro" id="IPR010740">
    <property type="entry name" value="Endomucin"/>
</dbReference>
<evidence type="ECO:0000256" key="2">
    <source>
        <dbReference type="SAM" id="Phobius"/>
    </source>
</evidence>
<proteinExistence type="predicted"/>
<feature type="compositionally biased region" description="Polar residues" evidence="1">
    <location>
        <begin position="53"/>
        <end position="63"/>
    </location>
</feature>
<dbReference type="Proteomes" id="UP001652642">
    <property type="component" value="Chromosome 5"/>
</dbReference>
<evidence type="ECO:0000256" key="1">
    <source>
        <dbReference type="SAM" id="MobiDB-lite"/>
    </source>
</evidence>
<dbReference type="AlphaFoldDB" id="A0A6J0UM21"/>
<name>A0A6J0UM21_9SAUR</name>
<protein>
    <submittedName>
        <fullName evidence="5">Endomucin isoform X1</fullName>
    </submittedName>
</protein>
<evidence type="ECO:0000313" key="4">
    <source>
        <dbReference type="Proteomes" id="UP001652642"/>
    </source>
</evidence>
<dbReference type="PANTHER" id="PTHR15869">
    <property type="entry name" value="ENDOMUCIN-RELATED"/>
    <property type="match status" value="1"/>
</dbReference>
<accession>A0A6J0UM21</accession>
<keyword evidence="2" id="KW-0472">Membrane</keyword>
<feature type="signal peptide" evidence="3">
    <location>
        <begin position="1"/>
        <end position="29"/>
    </location>
</feature>